<dbReference type="Pfam" id="PF25273">
    <property type="entry name" value="DUF7869"/>
    <property type="match status" value="1"/>
</dbReference>
<dbReference type="InterPro" id="IPR057191">
    <property type="entry name" value="DUF7869"/>
</dbReference>
<protein>
    <recommendedName>
        <fullName evidence="1">DUF7869 domain-containing protein</fullName>
    </recommendedName>
</protein>
<organism evidence="2 3">
    <name type="scientific">Ridgeia piscesae</name>
    <name type="common">Tubeworm</name>
    <dbReference type="NCBI Taxonomy" id="27915"/>
    <lineage>
        <taxon>Eukaryota</taxon>
        <taxon>Metazoa</taxon>
        <taxon>Spiralia</taxon>
        <taxon>Lophotrochozoa</taxon>
        <taxon>Annelida</taxon>
        <taxon>Polychaeta</taxon>
        <taxon>Sedentaria</taxon>
        <taxon>Canalipalpata</taxon>
        <taxon>Sabellida</taxon>
        <taxon>Siboglinidae</taxon>
        <taxon>Ridgeia</taxon>
    </lineage>
</organism>
<keyword evidence="3" id="KW-1185">Reference proteome</keyword>
<dbReference type="PANTHER" id="PTHR34415:SF1">
    <property type="entry name" value="INTEGRASE CATALYTIC DOMAIN-CONTAINING PROTEIN"/>
    <property type="match status" value="1"/>
</dbReference>
<comment type="caution">
    <text evidence="2">The sequence shown here is derived from an EMBL/GenBank/DDBJ whole genome shotgun (WGS) entry which is preliminary data.</text>
</comment>
<accession>A0AAD9N1L2</accession>
<reference evidence="2" key="1">
    <citation type="journal article" date="2023" name="Mol. Biol. Evol.">
        <title>Third-Generation Sequencing Reveals the Adaptive Role of the Epigenome in Three Deep-Sea Polychaetes.</title>
        <authorList>
            <person name="Perez M."/>
            <person name="Aroh O."/>
            <person name="Sun Y."/>
            <person name="Lan Y."/>
            <person name="Juniper S.K."/>
            <person name="Young C.R."/>
            <person name="Angers B."/>
            <person name="Qian P.Y."/>
        </authorList>
    </citation>
    <scope>NUCLEOTIDE SEQUENCE</scope>
    <source>
        <strain evidence="2">R07B-5</strain>
    </source>
</reference>
<dbReference type="PANTHER" id="PTHR34415">
    <property type="entry name" value="INTEGRASE CATALYTIC DOMAIN-CONTAINING PROTEIN"/>
    <property type="match status" value="1"/>
</dbReference>
<gene>
    <name evidence="2" type="ORF">NP493_2320g00001</name>
</gene>
<sequence>MRPATDLCWFCQKYQQKISEAANKSDEEKAKLHNIASEHLGRVSKERAFYQDICQKTKDTLPAGMDIGRHDPCSYDGVMHYSMDFAQQVHYPSNPLQPGPVYFKTPRKCAIFGVACEALPKQVTFLIDESVQSGKGANCVISLLHSYLEKYGMGEKQMHLHADNCAGQNKNSYVMWYLLWRVLTGRHVSITMSFLLTGHTKFSCDWCFGLMKRTFRRTKVDCLEDIVKVVTDSSTAGVNVPCMVGQEDGTVLVPMHDWATFLSSFFKKVQGIKSRHHFYFEAGTTGVAMKDFCDTASSYQDLLKGDAPELCSVTMPLEIKPKGLDMKRQWYLYHSIRET</sequence>
<evidence type="ECO:0000313" key="3">
    <source>
        <dbReference type="Proteomes" id="UP001209878"/>
    </source>
</evidence>
<feature type="domain" description="DUF7869" evidence="1">
    <location>
        <begin position="109"/>
        <end position="290"/>
    </location>
</feature>
<proteinExistence type="predicted"/>
<evidence type="ECO:0000259" key="1">
    <source>
        <dbReference type="Pfam" id="PF25273"/>
    </source>
</evidence>
<evidence type="ECO:0000313" key="2">
    <source>
        <dbReference type="EMBL" id="KAK2153385.1"/>
    </source>
</evidence>
<dbReference type="EMBL" id="JAODUO010002315">
    <property type="protein sequence ID" value="KAK2153385.1"/>
    <property type="molecule type" value="Genomic_DNA"/>
</dbReference>
<name>A0AAD9N1L2_RIDPI</name>
<dbReference type="AlphaFoldDB" id="A0AAD9N1L2"/>
<dbReference type="Proteomes" id="UP001209878">
    <property type="component" value="Unassembled WGS sequence"/>
</dbReference>